<dbReference type="Proteomes" id="UP000605733">
    <property type="component" value="Unassembled WGS sequence"/>
</dbReference>
<evidence type="ECO:0000256" key="3">
    <source>
        <dbReference type="ARBA" id="ARBA00016337"/>
    </source>
</evidence>
<sequence length="348" mass="38751">MPLIKIDHFIQMKRITFLLLSVLVLVSCNSKSEVESHIYTGEALGTTYMVKYTSDREIDFEKSLDSILDTINSSMSTYITKSDISRINRGDSTVKVDKHFVKVFNASDKIFRESNGFFDPTVGVLVNAYGFGPEKPVKQIDSIKLDSLRNLVGFNKIRLNEDGRVLKDNPAIYLDFNAIAKGYTIDVIAEYLEANNVENYLIELGGELRASGKNLKSDSDWVVGIDNISGTRKPDNFQAKVTLSNAAMATSGNYRKYRTDSLTGQKFVHTINPITGKAERSNLLSASVIAENCMLADGYATAFMALGFDKTRKLLKDLDGVEAYILYSSKEGQIKVFNTSGFQKLILE</sequence>
<name>A0ABQ1WKR9_9FLAO</name>
<dbReference type="EMBL" id="BMIX01000003">
    <property type="protein sequence ID" value="GGG34401.1"/>
    <property type="molecule type" value="Genomic_DNA"/>
</dbReference>
<comment type="subcellular location">
    <subcellularLocation>
        <location evidence="12">Cell inner membrane</location>
        <topology evidence="12">Lipid-anchor</topology>
        <orientation evidence="12">Periplasmic side</orientation>
    </subcellularLocation>
</comment>
<evidence type="ECO:0000256" key="4">
    <source>
        <dbReference type="ARBA" id="ARBA00022630"/>
    </source>
</evidence>
<keyword evidence="14" id="KW-1185">Reference proteome</keyword>
<accession>A0ABQ1WKR9</accession>
<keyword evidence="12" id="KW-1003">Cell membrane</keyword>
<keyword evidence="8 11" id="KW-0460">Magnesium</keyword>
<dbReference type="PANTHER" id="PTHR30040">
    <property type="entry name" value="THIAMINE BIOSYNTHESIS LIPOPROTEIN APBE"/>
    <property type="match status" value="1"/>
</dbReference>
<evidence type="ECO:0000256" key="10">
    <source>
        <dbReference type="ARBA" id="ARBA00048540"/>
    </source>
</evidence>
<keyword evidence="12" id="KW-0449">Lipoprotein</keyword>
<keyword evidence="6 11" id="KW-0479">Metal-binding</keyword>
<comment type="similarity">
    <text evidence="11 12">Belongs to the ApbE family.</text>
</comment>
<evidence type="ECO:0000256" key="9">
    <source>
        <dbReference type="ARBA" id="ARBA00031306"/>
    </source>
</evidence>
<comment type="function">
    <text evidence="12">Flavin transferase that catalyzes the transfer of the FMN moiety of FAD and its covalent binding to the hydroxyl group of a threonine residue in a target flavoprotein.</text>
</comment>
<evidence type="ECO:0000256" key="1">
    <source>
        <dbReference type="ARBA" id="ARBA00001946"/>
    </source>
</evidence>
<evidence type="ECO:0000313" key="13">
    <source>
        <dbReference type="EMBL" id="GGG34401.1"/>
    </source>
</evidence>
<evidence type="ECO:0000256" key="11">
    <source>
        <dbReference type="PIRNR" id="PIRNR006268"/>
    </source>
</evidence>
<keyword evidence="4 11" id="KW-0285">Flavoprotein</keyword>
<comment type="caution">
    <text evidence="13">The sequence shown here is derived from an EMBL/GenBank/DDBJ whole genome shotgun (WGS) entry which is preliminary data.</text>
</comment>
<proteinExistence type="inferred from homology"/>
<dbReference type="Gene3D" id="3.10.520.10">
    <property type="entry name" value="ApbE-like domains"/>
    <property type="match status" value="1"/>
</dbReference>
<dbReference type="SUPFAM" id="SSF143631">
    <property type="entry name" value="ApbE-like"/>
    <property type="match status" value="1"/>
</dbReference>
<evidence type="ECO:0000313" key="14">
    <source>
        <dbReference type="Proteomes" id="UP000605733"/>
    </source>
</evidence>
<evidence type="ECO:0000256" key="5">
    <source>
        <dbReference type="ARBA" id="ARBA00022679"/>
    </source>
</evidence>
<comment type="catalytic activity">
    <reaction evidence="10 11 12">
        <text>L-threonyl-[protein] + FAD = FMN-L-threonyl-[protein] + AMP + H(+)</text>
        <dbReference type="Rhea" id="RHEA:36847"/>
        <dbReference type="Rhea" id="RHEA-COMP:11060"/>
        <dbReference type="Rhea" id="RHEA-COMP:11061"/>
        <dbReference type="ChEBI" id="CHEBI:15378"/>
        <dbReference type="ChEBI" id="CHEBI:30013"/>
        <dbReference type="ChEBI" id="CHEBI:57692"/>
        <dbReference type="ChEBI" id="CHEBI:74257"/>
        <dbReference type="ChEBI" id="CHEBI:456215"/>
        <dbReference type="EC" id="2.7.1.180"/>
    </reaction>
</comment>
<dbReference type="PROSITE" id="PS51257">
    <property type="entry name" value="PROKAR_LIPOPROTEIN"/>
    <property type="match status" value="1"/>
</dbReference>
<organism evidence="13 14">
    <name type="scientific">Christiangramia forsetii</name>
    <dbReference type="NCBI Taxonomy" id="411153"/>
    <lineage>
        <taxon>Bacteria</taxon>
        <taxon>Pseudomonadati</taxon>
        <taxon>Bacteroidota</taxon>
        <taxon>Flavobacteriia</taxon>
        <taxon>Flavobacteriales</taxon>
        <taxon>Flavobacteriaceae</taxon>
        <taxon>Christiangramia</taxon>
    </lineage>
</organism>
<keyword evidence="12" id="KW-0472">Membrane</keyword>
<dbReference type="InterPro" id="IPR024932">
    <property type="entry name" value="ApbE"/>
</dbReference>
<dbReference type="EC" id="2.7.1.180" evidence="2 11"/>
<comment type="cofactor">
    <cofactor evidence="1 12">
        <name>Mg(2+)</name>
        <dbReference type="ChEBI" id="CHEBI:18420"/>
    </cofactor>
</comment>
<evidence type="ECO:0000256" key="2">
    <source>
        <dbReference type="ARBA" id="ARBA00011955"/>
    </source>
</evidence>
<keyword evidence="7 11" id="KW-0274">FAD</keyword>
<dbReference type="InterPro" id="IPR003374">
    <property type="entry name" value="ApbE-like_sf"/>
</dbReference>
<evidence type="ECO:0000256" key="12">
    <source>
        <dbReference type="RuleBase" id="RU363002"/>
    </source>
</evidence>
<dbReference type="GO" id="GO:0016740">
    <property type="term" value="F:transferase activity"/>
    <property type="evidence" value="ECO:0007669"/>
    <property type="project" value="UniProtKB-KW"/>
</dbReference>
<evidence type="ECO:0000256" key="7">
    <source>
        <dbReference type="ARBA" id="ARBA00022827"/>
    </source>
</evidence>
<keyword evidence="12" id="KW-0997">Cell inner membrane</keyword>
<protein>
    <recommendedName>
        <fullName evidence="3 11">FAD:protein FMN transferase</fullName>
        <ecNumber evidence="2 11">2.7.1.180</ecNumber>
    </recommendedName>
    <alternativeName>
        <fullName evidence="9 11">Flavin transferase</fullName>
    </alternativeName>
</protein>
<evidence type="ECO:0000256" key="8">
    <source>
        <dbReference type="ARBA" id="ARBA00022842"/>
    </source>
</evidence>
<reference evidence="14" key="1">
    <citation type="journal article" date="2019" name="Int. J. Syst. Evol. Microbiol.">
        <title>The Global Catalogue of Microorganisms (GCM) 10K type strain sequencing project: providing services to taxonomists for standard genome sequencing and annotation.</title>
        <authorList>
            <consortium name="The Broad Institute Genomics Platform"/>
            <consortium name="The Broad Institute Genome Sequencing Center for Infectious Disease"/>
            <person name="Wu L."/>
            <person name="Ma J."/>
        </authorList>
    </citation>
    <scope>NUCLEOTIDE SEQUENCE [LARGE SCALE GENOMIC DNA]</scope>
    <source>
        <strain evidence="14">CGMCC 1.15422</strain>
    </source>
</reference>
<dbReference type="PIRSF" id="PIRSF006268">
    <property type="entry name" value="ApbE"/>
    <property type="match status" value="1"/>
</dbReference>
<dbReference type="PANTHER" id="PTHR30040:SF2">
    <property type="entry name" value="FAD:PROTEIN FMN TRANSFERASE"/>
    <property type="match status" value="1"/>
</dbReference>
<keyword evidence="5 11" id="KW-0808">Transferase</keyword>
<dbReference type="Pfam" id="PF02424">
    <property type="entry name" value="ApbE"/>
    <property type="match status" value="1"/>
</dbReference>
<evidence type="ECO:0000256" key="6">
    <source>
        <dbReference type="ARBA" id="ARBA00022723"/>
    </source>
</evidence>
<gene>
    <name evidence="13" type="ORF">GCM10011532_17570</name>
</gene>